<sequence>MYSVWDVRAVLEPAQRAPFAAAAAARTCETNGGGLFRTSQVMTSRSARDAPTPSVNPRPDHPSPALRRLHQASGPCQSALFTPMSMSSMPSSSCSRWWLFEGACSDDPAGGAAPICCCPYPEGPTGGSLPSAAAPPSPPLPPPPPPPPFVDSKRSTGGMENNCPMLSPSPPSDDSPAIISLSRLSPAASPPTPLPPPNAPPPPPPPKFHCPADCALAAEGAGAGADCGGMEKVAVPRPPPASARPPNMWSTCCCSGCGS</sequence>
<reference evidence="2" key="1">
    <citation type="submission" date="2021-02" db="EMBL/GenBank/DDBJ databases">
        <title>First Annotated Genome of the Yellow-green Alga Tribonema minus.</title>
        <authorList>
            <person name="Mahan K.M."/>
        </authorList>
    </citation>
    <scope>NUCLEOTIDE SEQUENCE</scope>
    <source>
        <strain evidence="2">UTEX B ZZ1240</strain>
    </source>
</reference>
<feature type="region of interest" description="Disordered" evidence="1">
    <location>
        <begin position="35"/>
        <end position="68"/>
    </location>
</feature>
<feature type="region of interest" description="Disordered" evidence="1">
    <location>
        <begin position="127"/>
        <end position="248"/>
    </location>
</feature>
<accession>A0A836CFZ7</accession>
<organism evidence="2 3">
    <name type="scientific">Tribonema minus</name>
    <dbReference type="NCBI Taxonomy" id="303371"/>
    <lineage>
        <taxon>Eukaryota</taxon>
        <taxon>Sar</taxon>
        <taxon>Stramenopiles</taxon>
        <taxon>Ochrophyta</taxon>
        <taxon>PX clade</taxon>
        <taxon>Xanthophyceae</taxon>
        <taxon>Tribonematales</taxon>
        <taxon>Tribonemataceae</taxon>
        <taxon>Tribonema</taxon>
    </lineage>
</organism>
<dbReference type="Proteomes" id="UP000664859">
    <property type="component" value="Unassembled WGS sequence"/>
</dbReference>
<comment type="caution">
    <text evidence="2">The sequence shown here is derived from an EMBL/GenBank/DDBJ whole genome shotgun (WGS) entry which is preliminary data.</text>
</comment>
<dbReference type="EMBL" id="JAFCMP010000246">
    <property type="protein sequence ID" value="KAG5182441.1"/>
    <property type="molecule type" value="Genomic_DNA"/>
</dbReference>
<feature type="compositionally biased region" description="Pro residues" evidence="1">
    <location>
        <begin position="188"/>
        <end position="208"/>
    </location>
</feature>
<name>A0A836CFZ7_9STRA</name>
<feature type="compositionally biased region" description="Low complexity" evidence="1">
    <location>
        <begin position="174"/>
        <end position="187"/>
    </location>
</feature>
<dbReference type="PRINTS" id="PR01217">
    <property type="entry name" value="PRICHEXTENSN"/>
</dbReference>
<protein>
    <submittedName>
        <fullName evidence="2">Uncharacterized protein</fullName>
    </submittedName>
</protein>
<evidence type="ECO:0000256" key="1">
    <source>
        <dbReference type="SAM" id="MobiDB-lite"/>
    </source>
</evidence>
<evidence type="ECO:0000313" key="2">
    <source>
        <dbReference type="EMBL" id="KAG5182441.1"/>
    </source>
</evidence>
<evidence type="ECO:0000313" key="3">
    <source>
        <dbReference type="Proteomes" id="UP000664859"/>
    </source>
</evidence>
<gene>
    <name evidence="2" type="ORF">JKP88DRAFT_221168</name>
</gene>
<keyword evidence="3" id="KW-1185">Reference proteome</keyword>
<feature type="compositionally biased region" description="Pro residues" evidence="1">
    <location>
        <begin position="133"/>
        <end position="149"/>
    </location>
</feature>
<dbReference type="AlphaFoldDB" id="A0A836CFZ7"/>
<proteinExistence type="predicted"/>